<dbReference type="SUPFAM" id="SSF55874">
    <property type="entry name" value="ATPase domain of HSP90 chaperone/DNA topoisomerase II/histidine kinase"/>
    <property type="match status" value="1"/>
</dbReference>
<dbReference type="PANTHER" id="PTHR43711:SF1">
    <property type="entry name" value="HISTIDINE KINASE 1"/>
    <property type="match status" value="1"/>
</dbReference>
<dbReference type="InterPro" id="IPR036890">
    <property type="entry name" value="HATPase_C_sf"/>
</dbReference>
<keyword evidence="8" id="KW-1185">Reference proteome</keyword>
<evidence type="ECO:0000256" key="5">
    <source>
        <dbReference type="ARBA" id="ARBA00023012"/>
    </source>
</evidence>
<comment type="catalytic activity">
    <reaction evidence="1">
        <text>ATP + protein L-histidine = ADP + protein N-phospho-L-histidine.</text>
        <dbReference type="EC" id="2.7.13.3"/>
    </reaction>
</comment>
<dbReference type="EC" id="2.7.13.3" evidence="2"/>
<dbReference type="AlphaFoldDB" id="A0A7W9BB62"/>
<dbReference type="GO" id="GO:0000155">
    <property type="term" value="F:phosphorelay sensor kinase activity"/>
    <property type="evidence" value="ECO:0007669"/>
    <property type="project" value="InterPro"/>
</dbReference>
<dbReference type="EMBL" id="JACIJK010000002">
    <property type="protein sequence ID" value="MBB5713958.1"/>
    <property type="molecule type" value="Genomic_DNA"/>
</dbReference>
<protein>
    <recommendedName>
        <fullName evidence="2">histidine kinase</fullName>
        <ecNumber evidence="2">2.7.13.3</ecNumber>
    </recommendedName>
</protein>
<dbReference type="Proteomes" id="UP000546200">
    <property type="component" value="Unassembled WGS sequence"/>
</dbReference>
<feature type="domain" description="Histidine kinase" evidence="6">
    <location>
        <begin position="223"/>
        <end position="438"/>
    </location>
</feature>
<evidence type="ECO:0000256" key="1">
    <source>
        <dbReference type="ARBA" id="ARBA00000085"/>
    </source>
</evidence>
<accession>A0A7W9BB62</accession>
<evidence type="ECO:0000256" key="4">
    <source>
        <dbReference type="ARBA" id="ARBA00022777"/>
    </source>
</evidence>
<dbReference type="InterPro" id="IPR004358">
    <property type="entry name" value="Sig_transdc_His_kin-like_C"/>
</dbReference>
<evidence type="ECO:0000313" key="8">
    <source>
        <dbReference type="Proteomes" id="UP000546200"/>
    </source>
</evidence>
<dbReference type="PROSITE" id="PS50109">
    <property type="entry name" value="HIS_KIN"/>
    <property type="match status" value="1"/>
</dbReference>
<keyword evidence="3" id="KW-0808">Transferase</keyword>
<evidence type="ECO:0000256" key="3">
    <source>
        <dbReference type="ARBA" id="ARBA00022679"/>
    </source>
</evidence>
<dbReference type="PRINTS" id="PR00344">
    <property type="entry name" value="BCTRLSENSOR"/>
</dbReference>
<sequence>MSGVARGTVNAAGRLVAADPALATLHARAGGNADTPLAVVPLASIARLARRLGVVVSRPVTVADEEADVELWVRAQPIGDEVRLAVSGWRAQQPWPGPRGDDPVELEGWRWECDAALRLTHLAVGAAARSGSEVSDLLGQPVTALFTLEADGAGGLPLIDALAQRVALRRQRARVRTGGNPVVLEARVRRDAAGSFAGFVGTARPVEEALLATPPLSEAFTQGLDRALRRPLARIVANADSIHGQADGPIAPDYADYAADIAGAGRHLLSLIDDLADLQAIERADFDVPVEPIDLADLARRAAGLLSVRADNAGVTVLRPPLGATAEARGDFRRVLQILVNLVGNAIRYAPQGSAVAIELGETEGRRTVTVIDGGKGIDAEDAERVFEKFERVDPAEPGGSGLGLYIARRLARAMGGDLTLVSAPGRGARFTLALPTR</sequence>
<evidence type="ECO:0000313" key="7">
    <source>
        <dbReference type="EMBL" id="MBB5713958.1"/>
    </source>
</evidence>
<dbReference type="Gene3D" id="3.30.565.10">
    <property type="entry name" value="Histidine kinase-like ATPase, C-terminal domain"/>
    <property type="match status" value="1"/>
</dbReference>
<proteinExistence type="predicted"/>
<name>A0A7W9BB62_9SPHN</name>
<organism evidence="7 8">
    <name type="scientific">Sphingomonas aerophila</name>
    <dbReference type="NCBI Taxonomy" id="1344948"/>
    <lineage>
        <taxon>Bacteria</taxon>
        <taxon>Pseudomonadati</taxon>
        <taxon>Pseudomonadota</taxon>
        <taxon>Alphaproteobacteria</taxon>
        <taxon>Sphingomonadales</taxon>
        <taxon>Sphingomonadaceae</taxon>
        <taxon>Sphingomonas</taxon>
    </lineage>
</organism>
<dbReference type="InterPro" id="IPR036097">
    <property type="entry name" value="HisK_dim/P_sf"/>
</dbReference>
<evidence type="ECO:0000256" key="2">
    <source>
        <dbReference type="ARBA" id="ARBA00012438"/>
    </source>
</evidence>
<keyword evidence="4 7" id="KW-0418">Kinase</keyword>
<dbReference type="InterPro" id="IPR050736">
    <property type="entry name" value="Sensor_HK_Regulatory"/>
</dbReference>
<comment type="caution">
    <text evidence="7">The sequence shown here is derived from an EMBL/GenBank/DDBJ whole genome shotgun (WGS) entry which is preliminary data.</text>
</comment>
<keyword evidence="5" id="KW-0902">Two-component regulatory system</keyword>
<evidence type="ECO:0000259" key="6">
    <source>
        <dbReference type="PROSITE" id="PS50109"/>
    </source>
</evidence>
<dbReference type="SMART" id="SM00387">
    <property type="entry name" value="HATPase_c"/>
    <property type="match status" value="1"/>
</dbReference>
<dbReference type="Pfam" id="PF02518">
    <property type="entry name" value="HATPase_c"/>
    <property type="match status" value="1"/>
</dbReference>
<dbReference type="InterPro" id="IPR005467">
    <property type="entry name" value="His_kinase_dom"/>
</dbReference>
<dbReference type="RefSeq" id="WP_184054846.1">
    <property type="nucleotide sequence ID" value="NZ_JACIJK010000002.1"/>
</dbReference>
<dbReference type="Gene3D" id="1.10.287.130">
    <property type="match status" value="1"/>
</dbReference>
<dbReference type="PANTHER" id="PTHR43711">
    <property type="entry name" value="TWO-COMPONENT HISTIDINE KINASE"/>
    <property type="match status" value="1"/>
</dbReference>
<gene>
    <name evidence="7" type="ORF">FHS94_000781</name>
</gene>
<dbReference type="InterPro" id="IPR003594">
    <property type="entry name" value="HATPase_dom"/>
</dbReference>
<reference evidence="7 8" key="1">
    <citation type="submission" date="2020-08" db="EMBL/GenBank/DDBJ databases">
        <title>Genomic Encyclopedia of Type Strains, Phase IV (KMG-IV): sequencing the most valuable type-strain genomes for metagenomic binning, comparative biology and taxonomic classification.</title>
        <authorList>
            <person name="Goeker M."/>
        </authorList>
    </citation>
    <scope>NUCLEOTIDE SEQUENCE [LARGE SCALE GENOMIC DNA]</scope>
    <source>
        <strain evidence="7 8">DSM 100044</strain>
    </source>
</reference>
<dbReference type="SUPFAM" id="SSF47384">
    <property type="entry name" value="Homodimeric domain of signal transducing histidine kinase"/>
    <property type="match status" value="1"/>
</dbReference>